<feature type="region of interest" description="Disordered" evidence="1">
    <location>
        <begin position="204"/>
        <end position="236"/>
    </location>
</feature>
<reference evidence="2" key="1">
    <citation type="submission" date="2011-07" db="EMBL/GenBank/DDBJ databases">
        <title>The Genome Sequence of Exophiala (Wangiella) dermatitidis NIH/UT8656.</title>
        <authorList>
            <consortium name="The Broad Institute Genome Sequencing Platform"/>
            <person name="Cuomo C."/>
            <person name="Wang Z."/>
            <person name="Hunicke-Smith S."/>
            <person name="Szanislo P.J."/>
            <person name="Earl A."/>
            <person name="Young S.K."/>
            <person name="Zeng Q."/>
            <person name="Gargeya S."/>
            <person name="Fitzgerald M."/>
            <person name="Haas B."/>
            <person name="Abouelleil A."/>
            <person name="Alvarado L."/>
            <person name="Arachchi H.M."/>
            <person name="Berlin A."/>
            <person name="Brown A."/>
            <person name="Chapman S.B."/>
            <person name="Chen Z."/>
            <person name="Dunbar C."/>
            <person name="Freedman E."/>
            <person name="Gearin G."/>
            <person name="Gellesch M."/>
            <person name="Goldberg J."/>
            <person name="Griggs A."/>
            <person name="Gujja S."/>
            <person name="Heiman D."/>
            <person name="Howarth C."/>
            <person name="Larson L."/>
            <person name="Lui A."/>
            <person name="MacDonald P.J.P."/>
            <person name="Montmayeur A."/>
            <person name="Murphy C."/>
            <person name="Neiman D."/>
            <person name="Pearson M."/>
            <person name="Priest M."/>
            <person name="Roberts A."/>
            <person name="Saif S."/>
            <person name="Shea T."/>
            <person name="Shenoy N."/>
            <person name="Sisk P."/>
            <person name="Stolte C."/>
            <person name="Sykes S."/>
            <person name="Wortman J."/>
            <person name="Nusbaum C."/>
            <person name="Birren B."/>
        </authorList>
    </citation>
    <scope>NUCLEOTIDE SEQUENCE</scope>
    <source>
        <strain evidence="2">NIH/UT8656</strain>
    </source>
</reference>
<evidence type="ECO:0000256" key="1">
    <source>
        <dbReference type="SAM" id="MobiDB-lite"/>
    </source>
</evidence>
<protein>
    <submittedName>
        <fullName evidence="2">Uncharacterized protein</fullName>
    </submittedName>
</protein>
<keyword evidence="3" id="KW-1185">Reference proteome</keyword>
<proteinExistence type="predicted"/>
<accession>H6CAY1</accession>
<dbReference type="VEuPathDB" id="FungiDB:HMPREF1120_08871"/>
<dbReference type="AlphaFoldDB" id="H6CAY1"/>
<dbReference type="Proteomes" id="UP000007304">
    <property type="component" value="Unassembled WGS sequence"/>
</dbReference>
<name>H6CAY1_EXODN</name>
<evidence type="ECO:0000313" key="2">
    <source>
        <dbReference type="EMBL" id="EHY60928.1"/>
    </source>
</evidence>
<organism evidence="2 3">
    <name type="scientific">Exophiala dermatitidis (strain ATCC 34100 / CBS 525.76 / NIH/UT8656)</name>
    <name type="common">Black yeast</name>
    <name type="synonym">Wangiella dermatitidis</name>
    <dbReference type="NCBI Taxonomy" id="858893"/>
    <lineage>
        <taxon>Eukaryota</taxon>
        <taxon>Fungi</taxon>
        <taxon>Dikarya</taxon>
        <taxon>Ascomycota</taxon>
        <taxon>Pezizomycotina</taxon>
        <taxon>Eurotiomycetes</taxon>
        <taxon>Chaetothyriomycetidae</taxon>
        <taxon>Chaetothyriales</taxon>
        <taxon>Herpotrichiellaceae</taxon>
        <taxon>Exophiala</taxon>
    </lineage>
</organism>
<dbReference type="HOGENOM" id="CLU_687025_0_0_1"/>
<feature type="region of interest" description="Disordered" evidence="1">
    <location>
        <begin position="144"/>
        <end position="189"/>
    </location>
</feature>
<sequence>MDRFMRARRVKYLPAKQRLSGLTDLHDDGDELERLGYKFERAINTLCSQIRSRSTHYRRKRSLNRFQRAYENVDKTLLVFLVARWGSYILDIISEQLWAEFGDHYRSLLKNYPRLPDVGRAICEKYKDNIENLLNTAAKLSEVEAEDQKHSEQLSSTKPWSKSPLPDSSKESSQNQGAQGAHICPDPSLSDVLSSDQTAIAALDASSPKAARTKTLDLRPPKPAPAITTPALQGSNRSSEMLGPYLQVQQPTSTVAACMGDGFGFPMVMPLQSEDTVSFVNPVQQQNLVQQSSGFLHTPSEETYGQQTPLDQPSNMTQRGNFNVASGSMSFQLQENQMMFPLLKMMLILSGTATETVVEANDDGFSISKVHLLNNGQVVGIIEVSPVLSTVITEHTYPHYR</sequence>
<evidence type="ECO:0000313" key="3">
    <source>
        <dbReference type="Proteomes" id="UP000007304"/>
    </source>
</evidence>
<dbReference type="RefSeq" id="XP_009161389.1">
    <property type="nucleotide sequence ID" value="XM_009163141.1"/>
</dbReference>
<dbReference type="InParanoid" id="H6CAY1"/>
<dbReference type="EMBL" id="JH226137">
    <property type="protein sequence ID" value="EHY60928.1"/>
    <property type="molecule type" value="Genomic_DNA"/>
</dbReference>
<gene>
    <name evidence="2" type="ORF">HMPREF1120_08871</name>
</gene>
<dbReference type="GeneID" id="20313510"/>